<evidence type="ECO:0000259" key="5">
    <source>
        <dbReference type="SMART" id="SM00470"/>
    </source>
</evidence>
<accession>K0YIX3</accession>
<sequence>MAKNTRSGLGRGLNSLMGGYEAPAEASSRKKSEQLENLSSEAAPEVKKAVEELPRRSVEREVIREENLTQEDRAVIDREKRKFSAPTKASDPLGVKIAVKDVIAKKELIEEDDGVTIKGVVERIANPEAAARYSAETSASSSPSFAERMEARVSAVSTSSAEETGHVRATDEVDIDKIHPNPTQPRMHFNQDELEELSASIEKDGLLQPILVREAEDGYEIIAGERRWQACKLVGLKKVPVRIKEADDLKVLELALIENLQRSDLNPIEEAYSYKRMMERSGRTQSEVASAVSKGRSTIANALRLLDLPEEAQQLLFEEKITAGHARAILSVQTPANRLKLTEKLKNEKISVREAESIARLMVGRENAATKPPKPPAPKAYKTTARSLGEKLHTKVKIRSVNGKNKIEIEFKDEDDLQRLFEIMNGSEQ</sequence>
<dbReference type="Pfam" id="PF17762">
    <property type="entry name" value="HTH_ParB"/>
    <property type="match status" value="1"/>
</dbReference>
<dbReference type="Gene3D" id="1.10.10.2830">
    <property type="match status" value="1"/>
</dbReference>
<name>K0YIX3_9ACTN</name>
<dbReference type="AlphaFoldDB" id="K0YIX3"/>
<dbReference type="GO" id="GO:0045881">
    <property type="term" value="P:positive regulation of sporulation resulting in formation of a cellular spore"/>
    <property type="evidence" value="ECO:0007669"/>
    <property type="project" value="TreeGrafter"/>
</dbReference>
<dbReference type="PANTHER" id="PTHR33375">
    <property type="entry name" value="CHROMOSOME-PARTITIONING PROTEIN PARB-RELATED"/>
    <property type="match status" value="1"/>
</dbReference>
<dbReference type="FunFam" id="1.10.10.2830:FF:000001">
    <property type="entry name" value="Chromosome partitioning protein ParB"/>
    <property type="match status" value="1"/>
</dbReference>
<keyword evidence="2" id="KW-0159">Chromosome partition</keyword>
<reference evidence="6 7" key="1">
    <citation type="submission" date="2012-08" db="EMBL/GenBank/DDBJ databases">
        <title>The Genome Sequence of Slackia piriformis YIT 12062.</title>
        <authorList>
            <consortium name="The Broad Institute Genome Sequencing Platform"/>
            <person name="Earl A."/>
            <person name="Ward D."/>
            <person name="Feldgarden M."/>
            <person name="Gevers D."/>
            <person name="Morotomi M."/>
            <person name="Walker B."/>
            <person name="Young S.K."/>
            <person name="Zeng Q."/>
            <person name="Gargeya S."/>
            <person name="Fitzgerald M."/>
            <person name="Haas B."/>
            <person name="Abouelleil A."/>
            <person name="Alvarado L."/>
            <person name="Arachchi H.M."/>
            <person name="Berlin A.M."/>
            <person name="Chapman S.B."/>
            <person name="Goldberg J."/>
            <person name="Griggs A."/>
            <person name="Gujja S."/>
            <person name="Hansen M."/>
            <person name="Howarth C."/>
            <person name="Imamovic A."/>
            <person name="Larimer J."/>
            <person name="McCowen C."/>
            <person name="Montmayeur A."/>
            <person name="Murphy C."/>
            <person name="Neiman D."/>
            <person name="Pearson M."/>
            <person name="Priest M."/>
            <person name="Roberts A."/>
            <person name="Saif S."/>
            <person name="Shea T."/>
            <person name="Sisk P."/>
            <person name="Sykes S."/>
            <person name="Wortman J."/>
            <person name="Nusbaum C."/>
            <person name="Birren B."/>
        </authorList>
    </citation>
    <scope>NUCLEOTIDE SEQUENCE [LARGE SCALE GENOMIC DNA]</scope>
    <source>
        <strain evidence="6 7">YIT 12062</strain>
    </source>
</reference>
<dbReference type="PATRIC" id="fig|742818.3.peg.1710"/>
<dbReference type="GO" id="GO:0003677">
    <property type="term" value="F:DNA binding"/>
    <property type="evidence" value="ECO:0007669"/>
    <property type="project" value="UniProtKB-KW"/>
</dbReference>
<dbReference type="FunCoup" id="K0YIX3">
    <property type="interactions" value="3"/>
</dbReference>
<dbReference type="CDD" id="cd16393">
    <property type="entry name" value="SPO0J_N"/>
    <property type="match status" value="1"/>
</dbReference>
<evidence type="ECO:0000256" key="2">
    <source>
        <dbReference type="ARBA" id="ARBA00022829"/>
    </source>
</evidence>
<dbReference type="Proteomes" id="UP000006069">
    <property type="component" value="Unassembled WGS sequence"/>
</dbReference>
<evidence type="ECO:0000256" key="1">
    <source>
        <dbReference type="ARBA" id="ARBA00006295"/>
    </source>
</evidence>
<dbReference type="NCBIfam" id="TIGR00180">
    <property type="entry name" value="parB_part"/>
    <property type="match status" value="1"/>
</dbReference>
<feature type="domain" description="ParB-like N-terminal" evidence="5">
    <location>
        <begin position="171"/>
        <end position="260"/>
    </location>
</feature>
<dbReference type="PANTHER" id="PTHR33375:SF1">
    <property type="entry name" value="CHROMOSOME-PARTITIONING PROTEIN PARB-RELATED"/>
    <property type="match status" value="1"/>
</dbReference>
<dbReference type="RefSeq" id="WP_009139811.1">
    <property type="nucleotide sequence ID" value="NZ_JH815199.1"/>
</dbReference>
<gene>
    <name evidence="6" type="ORF">HMPREF9451_01626</name>
</gene>
<dbReference type="Gene3D" id="3.90.1530.30">
    <property type="match status" value="1"/>
</dbReference>
<dbReference type="SUPFAM" id="SSF110849">
    <property type="entry name" value="ParB/Sulfiredoxin"/>
    <property type="match status" value="1"/>
</dbReference>
<organism evidence="6 7">
    <name type="scientific">Slackia piriformis YIT 12062</name>
    <dbReference type="NCBI Taxonomy" id="742818"/>
    <lineage>
        <taxon>Bacteria</taxon>
        <taxon>Bacillati</taxon>
        <taxon>Actinomycetota</taxon>
        <taxon>Coriobacteriia</taxon>
        <taxon>Eggerthellales</taxon>
        <taxon>Eggerthellaceae</taxon>
        <taxon>Slackia</taxon>
    </lineage>
</organism>
<dbReference type="eggNOG" id="COG1475">
    <property type="taxonomic scope" value="Bacteria"/>
</dbReference>
<feature type="compositionally biased region" description="Basic and acidic residues" evidence="4">
    <location>
        <begin position="44"/>
        <end position="53"/>
    </location>
</feature>
<dbReference type="EMBL" id="ADMD01000009">
    <property type="protein sequence ID" value="EJZ83113.1"/>
    <property type="molecule type" value="Genomic_DNA"/>
</dbReference>
<dbReference type="GO" id="GO:0005694">
    <property type="term" value="C:chromosome"/>
    <property type="evidence" value="ECO:0007669"/>
    <property type="project" value="TreeGrafter"/>
</dbReference>
<dbReference type="SMART" id="SM00470">
    <property type="entry name" value="ParB"/>
    <property type="match status" value="1"/>
</dbReference>
<dbReference type="GO" id="GO:0007059">
    <property type="term" value="P:chromosome segregation"/>
    <property type="evidence" value="ECO:0007669"/>
    <property type="project" value="UniProtKB-KW"/>
</dbReference>
<evidence type="ECO:0000256" key="3">
    <source>
        <dbReference type="ARBA" id="ARBA00023125"/>
    </source>
</evidence>
<dbReference type="InterPro" id="IPR050336">
    <property type="entry name" value="Chromosome_partition/occlusion"/>
</dbReference>
<evidence type="ECO:0000256" key="4">
    <source>
        <dbReference type="SAM" id="MobiDB-lite"/>
    </source>
</evidence>
<proteinExistence type="inferred from homology"/>
<comment type="caution">
    <text evidence="6">The sequence shown here is derived from an EMBL/GenBank/DDBJ whole genome shotgun (WGS) entry which is preliminary data.</text>
</comment>
<dbReference type="InParanoid" id="K0YIX3"/>
<evidence type="ECO:0000313" key="6">
    <source>
        <dbReference type="EMBL" id="EJZ83113.1"/>
    </source>
</evidence>
<protein>
    <submittedName>
        <fullName evidence="6">ParB-like partition protein</fullName>
    </submittedName>
</protein>
<evidence type="ECO:0000313" key="7">
    <source>
        <dbReference type="Proteomes" id="UP000006069"/>
    </source>
</evidence>
<keyword evidence="7" id="KW-1185">Reference proteome</keyword>
<dbReference type="InterPro" id="IPR041468">
    <property type="entry name" value="HTH_ParB/Spo0J"/>
</dbReference>
<keyword evidence="3" id="KW-0238">DNA-binding</keyword>
<dbReference type="FunFam" id="3.90.1530.30:FF:000001">
    <property type="entry name" value="Chromosome partitioning protein ParB"/>
    <property type="match status" value="1"/>
</dbReference>
<feature type="region of interest" description="Disordered" evidence="4">
    <location>
        <begin position="1"/>
        <end position="53"/>
    </location>
</feature>
<comment type="similarity">
    <text evidence="1">Belongs to the ParB family.</text>
</comment>
<dbReference type="InterPro" id="IPR003115">
    <property type="entry name" value="ParB_N"/>
</dbReference>
<dbReference type="Pfam" id="PF02195">
    <property type="entry name" value="ParB_N"/>
    <property type="match status" value="1"/>
</dbReference>
<dbReference type="InterPro" id="IPR036086">
    <property type="entry name" value="ParB/Sulfiredoxin_sf"/>
</dbReference>
<dbReference type="InterPro" id="IPR004437">
    <property type="entry name" value="ParB/RepB/Spo0J"/>
</dbReference>
<dbReference type="HOGENOM" id="CLU_023853_0_0_11"/>